<accession>A0A8H6K5A8</accession>
<dbReference type="EMBL" id="WIGO01000188">
    <property type="protein sequence ID" value="KAF6824693.1"/>
    <property type="molecule type" value="Genomic_DNA"/>
</dbReference>
<protein>
    <submittedName>
        <fullName evidence="1">Gag protein</fullName>
    </submittedName>
</protein>
<gene>
    <name evidence="1" type="ORF">CPLU01_10718</name>
</gene>
<proteinExistence type="predicted"/>
<evidence type="ECO:0000313" key="2">
    <source>
        <dbReference type="Proteomes" id="UP000654918"/>
    </source>
</evidence>
<dbReference type="AlphaFoldDB" id="A0A8H6K5A8"/>
<name>A0A8H6K5A8_9PEZI</name>
<reference evidence="1" key="1">
    <citation type="journal article" date="2020" name="Phytopathology">
        <title>Genome Sequence Resources of Colletotrichum truncatum, C. plurivorum, C. musicola, and C. sojae: Four Species Pathogenic to Soybean (Glycine max).</title>
        <authorList>
            <person name="Rogerio F."/>
            <person name="Boufleur T.R."/>
            <person name="Ciampi-Guillardi M."/>
            <person name="Sukno S.A."/>
            <person name="Thon M.R."/>
            <person name="Massola Junior N.S."/>
            <person name="Baroncelli R."/>
        </authorList>
    </citation>
    <scope>NUCLEOTIDE SEQUENCE</scope>
    <source>
        <strain evidence="1">LFN00145</strain>
    </source>
</reference>
<dbReference type="Proteomes" id="UP000654918">
    <property type="component" value="Unassembled WGS sequence"/>
</dbReference>
<keyword evidence="2" id="KW-1185">Reference proteome</keyword>
<organism evidence="1 2">
    <name type="scientific">Colletotrichum plurivorum</name>
    <dbReference type="NCBI Taxonomy" id="2175906"/>
    <lineage>
        <taxon>Eukaryota</taxon>
        <taxon>Fungi</taxon>
        <taxon>Dikarya</taxon>
        <taxon>Ascomycota</taxon>
        <taxon>Pezizomycotina</taxon>
        <taxon>Sordariomycetes</taxon>
        <taxon>Hypocreomycetidae</taxon>
        <taxon>Glomerellales</taxon>
        <taxon>Glomerellaceae</taxon>
        <taxon>Colletotrichum</taxon>
        <taxon>Colletotrichum orchidearum species complex</taxon>
    </lineage>
</organism>
<comment type="caution">
    <text evidence="1">The sequence shown here is derived from an EMBL/GenBank/DDBJ whole genome shotgun (WGS) entry which is preliminary data.</text>
</comment>
<evidence type="ECO:0000313" key="1">
    <source>
        <dbReference type="EMBL" id="KAF6824693.1"/>
    </source>
</evidence>
<sequence>METTNKKTDAITLNGPADWPVWYKTLKGRAITYDIWDQMDPTIILPNVRMVKPKAPLPSDLTRSGSTTEPASTLIDLTKTDREIYAQMRQDYNNDIRAYDRESTAIREIQNWITSTRTPERDWCTTSHASH</sequence>